<name>A0A5C3EWN0_9BASI</name>
<dbReference type="EMBL" id="OOIP01000004">
    <property type="protein sequence ID" value="SPO36472.1"/>
    <property type="molecule type" value="Genomic_DNA"/>
</dbReference>
<proteinExistence type="predicted"/>
<protein>
    <submittedName>
        <fullName evidence="1">Uncharacterized protein</fullName>
    </submittedName>
</protein>
<organism evidence="1 2">
    <name type="scientific">Pseudozyma flocculosa</name>
    <dbReference type="NCBI Taxonomy" id="84751"/>
    <lineage>
        <taxon>Eukaryota</taxon>
        <taxon>Fungi</taxon>
        <taxon>Dikarya</taxon>
        <taxon>Basidiomycota</taxon>
        <taxon>Ustilaginomycotina</taxon>
        <taxon>Ustilaginomycetes</taxon>
        <taxon>Ustilaginales</taxon>
        <taxon>Ustilaginaceae</taxon>
        <taxon>Pseudozyma</taxon>
    </lineage>
</organism>
<keyword evidence="2" id="KW-1185">Reference proteome</keyword>
<evidence type="ECO:0000313" key="2">
    <source>
        <dbReference type="Proteomes" id="UP000323386"/>
    </source>
</evidence>
<reference evidence="1 2" key="1">
    <citation type="submission" date="2018-03" db="EMBL/GenBank/DDBJ databases">
        <authorList>
            <person name="Guldener U."/>
        </authorList>
    </citation>
    <scope>NUCLEOTIDE SEQUENCE [LARGE SCALE GENOMIC DNA]</scope>
    <source>
        <strain evidence="1 2">DAOM196992</strain>
    </source>
</reference>
<dbReference type="Proteomes" id="UP000323386">
    <property type="component" value="Unassembled WGS sequence"/>
</dbReference>
<evidence type="ECO:0000313" key="1">
    <source>
        <dbReference type="EMBL" id="SPO36472.1"/>
    </source>
</evidence>
<gene>
    <name evidence="1" type="ORF">PSFLO_01943</name>
</gene>
<accession>A0A5C3EWN0</accession>
<dbReference type="AlphaFoldDB" id="A0A5C3EWN0"/>
<sequence>MPLLGTSAQAAAFTPSWGRYVCRTMDRQPCFATPCASSLRLDRGDGDEDRRAQDHLVLLEGTADRLLLFDADDFLRATGDLRAQECGGGGMALGSASPAIPNASPRPGAATSIAERGPSWSLRVRYRTRLRCSRAPIELACCAAKIDVRNVAGSCSCSDGRRGWNGTSSASNVDLRRPLLSRIWAVSNSFAVPRPPTPGFVE</sequence>